<dbReference type="Gene3D" id="1.25.40.10">
    <property type="entry name" value="Tetratricopeptide repeat domain"/>
    <property type="match status" value="1"/>
</dbReference>
<dbReference type="InterPro" id="IPR011990">
    <property type="entry name" value="TPR-like_helical_dom_sf"/>
</dbReference>
<dbReference type="GO" id="GO:0006508">
    <property type="term" value="P:proteolysis"/>
    <property type="evidence" value="ECO:0007669"/>
    <property type="project" value="InterPro"/>
</dbReference>
<feature type="transmembrane region" description="Helical" evidence="3">
    <location>
        <begin position="484"/>
        <end position="509"/>
    </location>
</feature>
<keyword evidence="1" id="KW-0677">Repeat</keyword>
<dbReference type="Proteomes" id="UP000287352">
    <property type="component" value="Unassembled WGS sequence"/>
</dbReference>
<organism evidence="5 6">
    <name type="scientific">Tengunoibacter tsumagoiensis</name>
    <dbReference type="NCBI Taxonomy" id="2014871"/>
    <lineage>
        <taxon>Bacteria</taxon>
        <taxon>Bacillati</taxon>
        <taxon>Chloroflexota</taxon>
        <taxon>Ktedonobacteria</taxon>
        <taxon>Ktedonobacterales</taxon>
        <taxon>Dictyobacteraceae</taxon>
        <taxon>Tengunoibacter</taxon>
    </lineage>
</organism>
<dbReference type="GO" id="GO:0004197">
    <property type="term" value="F:cysteine-type endopeptidase activity"/>
    <property type="evidence" value="ECO:0007669"/>
    <property type="project" value="InterPro"/>
</dbReference>
<dbReference type="RefSeq" id="WP_161975472.1">
    <property type="nucleotide sequence ID" value="NZ_BIFR01000001.1"/>
</dbReference>
<keyword evidence="3" id="KW-1133">Transmembrane helix</keyword>
<dbReference type="SMART" id="SM00028">
    <property type="entry name" value="TPR"/>
    <property type="match status" value="2"/>
</dbReference>
<gene>
    <name evidence="5" type="ORF">KTT_26090</name>
</gene>
<dbReference type="Gene3D" id="3.40.50.1460">
    <property type="match status" value="1"/>
</dbReference>
<dbReference type="Pfam" id="PF00656">
    <property type="entry name" value="Peptidase_C14"/>
    <property type="match status" value="1"/>
</dbReference>
<dbReference type="PANTHER" id="PTHR44943">
    <property type="entry name" value="CELLULOSE SYNTHASE OPERON PROTEIN C"/>
    <property type="match status" value="1"/>
</dbReference>
<dbReference type="AlphaFoldDB" id="A0A402A0S1"/>
<keyword evidence="3" id="KW-0472">Membrane</keyword>
<comment type="caution">
    <text evidence="5">The sequence shown here is derived from an EMBL/GenBank/DDBJ whole genome shotgun (WGS) entry which is preliminary data.</text>
</comment>
<keyword evidence="6" id="KW-1185">Reference proteome</keyword>
<dbReference type="InterPro" id="IPR011600">
    <property type="entry name" value="Pept_C14_caspase"/>
</dbReference>
<dbReference type="EMBL" id="BIFR01000001">
    <property type="protein sequence ID" value="GCE12750.1"/>
    <property type="molecule type" value="Genomic_DNA"/>
</dbReference>
<dbReference type="SUPFAM" id="SSF48452">
    <property type="entry name" value="TPR-like"/>
    <property type="match status" value="1"/>
</dbReference>
<dbReference type="SUPFAM" id="SSF52129">
    <property type="entry name" value="Caspase-like"/>
    <property type="match status" value="1"/>
</dbReference>
<dbReference type="InterPro" id="IPR029030">
    <property type="entry name" value="Caspase-like_dom_sf"/>
</dbReference>
<feature type="transmembrane region" description="Helical" evidence="3">
    <location>
        <begin position="541"/>
        <end position="564"/>
    </location>
</feature>
<reference evidence="6" key="1">
    <citation type="submission" date="2018-12" db="EMBL/GenBank/DDBJ databases">
        <title>Tengunoibacter tsumagoiensis gen. nov., sp. nov., Dictyobacter kobayashii sp. nov., D. alpinus sp. nov., and D. joshuensis sp. nov. and description of Dictyobacteraceae fam. nov. within the order Ktedonobacterales isolated from Tengu-no-mugimeshi.</title>
        <authorList>
            <person name="Wang C.M."/>
            <person name="Zheng Y."/>
            <person name="Sakai Y."/>
            <person name="Toyoda A."/>
            <person name="Minakuchi Y."/>
            <person name="Abe K."/>
            <person name="Yokota A."/>
            <person name="Yabe S."/>
        </authorList>
    </citation>
    <scope>NUCLEOTIDE SEQUENCE [LARGE SCALE GENOMIC DNA]</scope>
    <source>
        <strain evidence="6">Uno3</strain>
    </source>
</reference>
<keyword evidence="3" id="KW-0812">Transmembrane</keyword>
<evidence type="ECO:0000313" key="6">
    <source>
        <dbReference type="Proteomes" id="UP000287352"/>
    </source>
</evidence>
<dbReference type="Pfam" id="PF14559">
    <property type="entry name" value="TPR_19"/>
    <property type="match status" value="1"/>
</dbReference>
<sequence length="627" mass="67383">MYSGKLPIENSRQPTVRHLGLIIGVNQYQDPAFQTLHYAENDARALAQWLVNSKGGKWAPPDVQLIQGQHATRELLEGVITQICLHKAEPGDSILIYFAGHALVSDANGEGYLALTNSRANDPTTCLHLNSFVQQVLAASKASHILCMIDCFQNGQMWQMRRSTPYDSKPLLGPNVLGALQKMPDRLFMCSCRGNERAPETGERGLGFLAHRFILGVCGPAQEAGTGNILLPTLHSYLFANLSEQQRPQLFGQQTSPLLLVGTLASQHIAEPAIAASPASSSTGGSGLLSKAGLRSQQTTGAVNLAEQVYAATGSTAGFSSSTTDMLMPSSLDSRRQQQCQQLIERAQQFFQAQNFGEAFNLAEQALHIDPTYQEALILKAQLLGTAGRYQEALLVVDQMGQSMPTNPIAWSMRAVLLSNVGQHQAALAAIERSLELDAQNPESYVIKNTITANIALGQSQAGKQSVSKFQLAAVAKPQSARKIFFSGIGLHLLGLVVGSLGAILPLLSSHLSPSIGNGLMSIGLALICVSSAISAFRRGLVALGIALLHALFAGIILGLVYLLRFRKVYAILQGTNKDQFLPIIHSQVLPLFMLVLWLAMAVSLPFLITLVSGVAGAVTRARRKKQ</sequence>
<accession>A0A402A0S1</accession>
<evidence type="ECO:0000259" key="4">
    <source>
        <dbReference type="Pfam" id="PF00656"/>
    </source>
</evidence>
<proteinExistence type="predicted"/>
<protein>
    <recommendedName>
        <fullName evidence="4">Peptidase C14 caspase domain-containing protein</fullName>
    </recommendedName>
</protein>
<dbReference type="InterPro" id="IPR051685">
    <property type="entry name" value="Ycf3/AcsC/BcsC/TPR_MFPF"/>
</dbReference>
<feature type="domain" description="Peptidase C14 caspase" evidence="4">
    <location>
        <begin position="19"/>
        <end position="155"/>
    </location>
</feature>
<keyword evidence="2" id="KW-0802">TPR repeat</keyword>
<feature type="transmembrane region" description="Helical" evidence="3">
    <location>
        <begin position="592"/>
        <end position="619"/>
    </location>
</feature>
<evidence type="ECO:0000256" key="2">
    <source>
        <dbReference type="ARBA" id="ARBA00022803"/>
    </source>
</evidence>
<name>A0A402A0S1_9CHLR</name>
<evidence type="ECO:0000256" key="3">
    <source>
        <dbReference type="SAM" id="Phobius"/>
    </source>
</evidence>
<feature type="transmembrane region" description="Helical" evidence="3">
    <location>
        <begin position="515"/>
        <end position="534"/>
    </location>
</feature>
<evidence type="ECO:0000256" key="1">
    <source>
        <dbReference type="ARBA" id="ARBA00022737"/>
    </source>
</evidence>
<dbReference type="PANTHER" id="PTHR44943:SF8">
    <property type="entry name" value="TPR REPEAT-CONTAINING PROTEIN MJ0263"/>
    <property type="match status" value="1"/>
</dbReference>
<dbReference type="InterPro" id="IPR019734">
    <property type="entry name" value="TPR_rpt"/>
</dbReference>
<evidence type="ECO:0000313" key="5">
    <source>
        <dbReference type="EMBL" id="GCE12750.1"/>
    </source>
</evidence>